<evidence type="ECO:0000313" key="1">
    <source>
        <dbReference type="EMBL" id="OGZ63062.1"/>
    </source>
</evidence>
<dbReference type="Proteomes" id="UP000178509">
    <property type="component" value="Unassembled WGS sequence"/>
</dbReference>
<sequence length="63" mass="7028">MSIEEQSGQTPIEKRVDVADDIAQSLIKRVFSIENLSDEEKAALLDGIGEIRNILEKIRDSSL</sequence>
<accession>A0A1G2HKQ8</accession>
<proteinExistence type="predicted"/>
<dbReference type="STRING" id="1802164.A3H51_01100"/>
<evidence type="ECO:0000313" key="2">
    <source>
        <dbReference type="Proteomes" id="UP000178509"/>
    </source>
</evidence>
<protein>
    <submittedName>
        <fullName evidence="1">Uncharacterized protein</fullName>
    </submittedName>
</protein>
<dbReference type="AlphaFoldDB" id="A0A1G2HKQ8"/>
<organism evidence="1 2">
    <name type="scientific">Candidatus Spechtbacteria bacterium RIFCSPLOWO2_02_FULL_38_8</name>
    <dbReference type="NCBI Taxonomy" id="1802164"/>
    <lineage>
        <taxon>Bacteria</taxon>
        <taxon>Candidatus Spechtiibacteriota</taxon>
    </lineage>
</organism>
<gene>
    <name evidence="1" type="ORF">A3H51_01100</name>
</gene>
<dbReference type="EMBL" id="MHOJ01000003">
    <property type="protein sequence ID" value="OGZ63062.1"/>
    <property type="molecule type" value="Genomic_DNA"/>
</dbReference>
<comment type="caution">
    <text evidence="1">The sequence shown here is derived from an EMBL/GenBank/DDBJ whole genome shotgun (WGS) entry which is preliminary data.</text>
</comment>
<name>A0A1G2HKQ8_9BACT</name>
<reference evidence="1 2" key="1">
    <citation type="journal article" date="2016" name="Nat. Commun.">
        <title>Thousands of microbial genomes shed light on interconnected biogeochemical processes in an aquifer system.</title>
        <authorList>
            <person name="Anantharaman K."/>
            <person name="Brown C.T."/>
            <person name="Hug L.A."/>
            <person name="Sharon I."/>
            <person name="Castelle C.J."/>
            <person name="Probst A.J."/>
            <person name="Thomas B.C."/>
            <person name="Singh A."/>
            <person name="Wilkins M.J."/>
            <person name="Karaoz U."/>
            <person name="Brodie E.L."/>
            <person name="Williams K.H."/>
            <person name="Hubbard S.S."/>
            <person name="Banfield J.F."/>
        </authorList>
    </citation>
    <scope>NUCLEOTIDE SEQUENCE [LARGE SCALE GENOMIC DNA]</scope>
</reference>